<dbReference type="InterPro" id="IPR019270">
    <property type="entry name" value="DUF2283"/>
</dbReference>
<reference evidence="1 2" key="1">
    <citation type="journal article" date="2011" name="Stand. Genomic Sci.">
        <title>Complete genome sequence of the hyperthermophilic chemolithoautotroph Pyrolobus fumarii type strain (1A).</title>
        <authorList>
            <person name="Anderson I."/>
            <person name="Goker M."/>
            <person name="Nolan M."/>
            <person name="Lucas S."/>
            <person name="Hammon N."/>
            <person name="Deshpande S."/>
            <person name="Cheng J.F."/>
            <person name="Tapia R."/>
            <person name="Han C."/>
            <person name="Goodwin L."/>
            <person name="Pitluck S."/>
            <person name="Huntemann M."/>
            <person name="Liolios K."/>
            <person name="Ivanova N."/>
            <person name="Pagani I."/>
            <person name="Mavromatis K."/>
            <person name="Ovchinikova G."/>
            <person name="Pati A."/>
            <person name="Chen A."/>
            <person name="Palaniappan K."/>
            <person name="Land M."/>
            <person name="Hauser L."/>
            <person name="Brambilla E.M."/>
            <person name="Huber H."/>
            <person name="Yasawong M."/>
            <person name="Rohde M."/>
            <person name="Spring S."/>
            <person name="Abt B."/>
            <person name="Sikorski J."/>
            <person name="Wirth R."/>
            <person name="Detter J.C."/>
            <person name="Woyke T."/>
            <person name="Bristow J."/>
            <person name="Eisen J.A."/>
            <person name="Markowitz V."/>
            <person name="Hugenholtz P."/>
            <person name="Kyrpides N.C."/>
            <person name="Klenk H.P."/>
            <person name="Lapidus A."/>
        </authorList>
    </citation>
    <scope>NUCLEOTIDE SEQUENCE [LARGE SCALE GENOMIC DNA]</scope>
    <source>
        <strain evidence="2">DSM 11204 / 1A</strain>
    </source>
</reference>
<sequence>MGAAEIREPRIRYDPDHDILYILVEEGPVDDTIEIADDIFAEVRDGRIVGIEVWKAERIIEAIAERPSEKITGIIGEKRQQTRLC</sequence>
<dbReference type="RefSeq" id="WP_014025985.1">
    <property type="nucleotide sequence ID" value="NC_015931.1"/>
</dbReference>
<dbReference type="OrthoDB" id="371681at2157"/>
<dbReference type="EMBL" id="CP002838">
    <property type="protein sequence ID" value="AEM38308.1"/>
    <property type="molecule type" value="Genomic_DNA"/>
</dbReference>
<dbReference type="GeneID" id="11140084"/>
<name>G0EG60_PYRF1</name>
<dbReference type="Proteomes" id="UP000001037">
    <property type="component" value="Chromosome"/>
</dbReference>
<keyword evidence="2" id="KW-1185">Reference proteome</keyword>
<evidence type="ECO:0000313" key="2">
    <source>
        <dbReference type="Proteomes" id="UP000001037"/>
    </source>
</evidence>
<dbReference type="AlphaFoldDB" id="G0EG60"/>
<dbReference type="InParanoid" id="G0EG60"/>
<evidence type="ECO:0008006" key="3">
    <source>
        <dbReference type="Google" id="ProtNLM"/>
    </source>
</evidence>
<protein>
    <recommendedName>
        <fullName evidence="3">DUF2283 domain-containing protein</fullName>
    </recommendedName>
</protein>
<dbReference type="HOGENOM" id="CLU_2505084_0_0_2"/>
<dbReference type="PANTHER" id="PTHR37029">
    <property type="entry name" value="SSR1768 PROTEIN"/>
    <property type="match status" value="1"/>
</dbReference>
<dbReference type="Pfam" id="PF10049">
    <property type="entry name" value="DUF2283"/>
    <property type="match status" value="1"/>
</dbReference>
<dbReference type="STRING" id="694429.Pyrfu_0437"/>
<dbReference type="eggNOG" id="arCOG02270">
    <property type="taxonomic scope" value="Archaea"/>
</dbReference>
<dbReference type="KEGG" id="pfm:Pyrfu_0437"/>
<dbReference type="PANTHER" id="PTHR37029:SF1">
    <property type="entry name" value="SSR1768 PROTEIN"/>
    <property type="match status" value="1"/>
</dbReference>
<organism evidence="1 2">
    <name type="scientific">Pyrolobus fumarii (strain DSM 11204 / 1A)</name>
    <dbReference type="NCBI Taxonomy" id="694429"/>
    <lineage>
        <taxon>Archaea</taxon>
        <taxon>Thermoproteota</taxon>
        <taxon>Thermoprotei</taxon>
        <taxon>Desulfurococcales</taxon>
        <taxon>Pyrodictiaceae</taxon>
        <taxon>Pyrolobus</taxon>
    </lineage>
</organism>
<evidence type="ECO:0000313" key="1">
    <source>
        <dbReference type="EMBL" id="AEM38308.1"/>
    </source>
</evidence>
<gene>
    <name evidence="1" type="ordered locus">Pyrfu_0437</name>
</gene>
<proteinExistence type="predicted"/>
<accession>G0EG60</accession>